<feature type="compositionally biased region" description="Basic and acidic residues" evidence="3">
    <location>
        <begin position="508"/>
        <end position="527"/>
    </location>
</feature>
<organism evidence="6 7">
    <name type="scientific">Branchiostoma belcheri</name>
    <name type="common">Amphioxus</name>
    <dbReference type="NCBI Taxonomy" id="7741"/>
    <lineage>
        <taxon>Eukaryota</taxon>
        <taxon>Metazoa</taxon>
        <taxon>Chordata</taxon>
        <taxon>Cephalochordata</taxon>
        <taxon>Leptocardii</taxon>
        <taxon>Amphioxiformes</taxon>
        <taxon>Branchiostomatidae</taxon>
        <taxon>Branchiostoma</taxon>
    </lineage>
</organism>
<comment type="similarity">
    <text evidence="2">Belongs to the NAD(P)-dependent epimerase/dehydratase family. Dihydroflavonol-4-reductase subfamily.</text>
</comment>
<feature type="compositionally biased region" description="Basic and acidic residues" evidence="3">
    <location>
        <begin position="579"/>
        <end position="628"/>
    </location>
</feature>
<accession>A0A6P5A911</accession>
<proteinExistence type="inferred from homology"/>
<protein>
    <submittedName>
        <fullName evidence="7">Patellin-2-like isoform X4</fullName>
    </submittedName>
</protein>
<evidence type="ECO:0000256" key="3">
    <source>
        <dbReference type="SAM" id="MobiDB-lite"/>
    </source>
</evidence>
<feature type="domain" description="3-beta hydroxysteroid dehydrogenase/isomerase" evidence="4">
    <location>
        <begin position="207"/>
        <end position="410"/>
    </location>
</feature>
<dbReference type="GO" id="GO:0016616">
    <property type="term" value="F:oxidoreductase activity, acting on the CH-OH group of donors, NAD or NADP as acceptor"/>
    <property type="evidence" value="ECO:0007669"/>
    <property type="project" value="InterPro"/>
</dbReference>
<evidence type="ECO:0000313" key="6">
    <source>
        <dbReference type="Proteomes" id="UP000515135"/>
    </source>
</evidence>
<name>A0A6P5A911_BRABE</name>
<dbReference type="Gene3D" id="3.40.50.720">
    <property type="entry name" value="NAD(P)-binding Rossmann-like Domain"/>
    <property type="match status" value="2"/>
</dbReference>
<feature type="domain" description="NAD-dependent epimerase/dehydratase" evidence="5">
    <location>
        <begin position="15"/>
        <end position="52"/>
    </location>
</feature>
<keyword evidence="6" id="KW-1185">Reference proteome</keyword>
<dbReference type="InterPro" id="IPR001509">
    <property type="entry name" value="Epimerase_deHydtase"/>
</dbReference>
<dbReference type="InterPro" id="IPR002225">
    <property type="entry name" value="3Beta_OHSteriod_DH/Estase"/>
</dbReference>
<evidence type="ECO:0000259" key="5">
    <source>
        <dbReference type="Pfam" id="PF01370"/>
    </source>
</evidence>
<dbReference type="SUPFAM" id="SSF51735">
    <property type="entry name" value="NAD(P)-binding Rossmann-fold domains"/>
    <property type="match status" value="1"/>
</dbReference>
<evidence type="ECO:0000313" key="7">
    <source>
        <dbReference type="RefSeq" id="XP_019639817.1"/>
    </source>
</evidence>
<dbReference type="OrthoDB" id="2735536at2759"/>
<dbReference type="PANTHER" id="PTHR10366">
    <property type="entry name" value="NAD DEPENDENT EPIMERASE/DEHYDRATASE"/>
    <property type="match status" value="1"/>
</dbReference>
<dbReference type="Pfam" id="PF01370">
    <property type="entry name" value="Epimerase"/>
    <property type="match status" value="1"/>
</dbReference>
<dbReference type="GO" id="GO:0006694">
    <property type="term" value="P:steroid biosynthetic process"/>
    <property type="evidence" value="ECO:0007669"/>
    <property type="project" value="InterPro"/>
</dbReference>
<reference evidence="7" key="1">
    <citation type="submission" date="2025-08" db="UniProtKB">
        <authorList>
            <consortium name="RefSeq"/>
        </authorList>
    </citation>
    <scope>IDENTIFICATION</scope>
    <source>
        <tissue evidence="7">Gonad</tissue>
    </source>
</reference>
<dbReference type="PANTHER" id="PTHR10366:SF564">
    <property type="entry name" value="STEROL-4-ALPHA-CARBOXYLATE 3-DEHYDROGENASE, DECARBOXYLATING"/>
    <property type="match status" value="1"/>
</dbReference>
<dbReference type="InterPro" id="IPR050425">
    <property type="entry name" value="NAD(P)_dehydrat-like"/>
</dbReference>
<feature type="region of interest" description="Disordered" evidence="3">
    <location>
        <begin position="57"/>
        <end position="201"/>
    </location>
</feature>
<dbReference type="InterPro" id="IPR036291">
    <property type="entry name" value="NAD(P)-bd_dom_sf"/>
</dbReference>
<evidence type="ECO:0000256" key="1">
    <source>
        <dbReference type="ARBA" id="ARBA00023002"/>
    </source>
</evidence>
<keyword evidence="1" id="KW-0560">Oxidoreductase</keyword>
<evidence type="ECO:0000256" key="2">
    <source>
        <dbReference type="ARBA" id="ARBA00023445"/>
    </source>
</evidence>
<evidence type="ECO:0000259" key="4">
    <source>
        <dbReference type="Pfam" id="PF01073"/>
    </source>
</evidence>
<feature type="compositionally biased region" description="Basic and acidic residues" evidence="3">
    <location>
        <begin position="538"/>
        <end position="556"/>
    </location>
</feature>
<dbReference type="GeneID" id="109481677"/>
<dbReference type="Pfam" id="PF01073">
    <property type="entry name" value="3Beta_HSD"/>
    <property type="match status" value="1"/>
</dbReference>
<gene>
    <name evidence="7" type="primary">LOC109481677</name>
</gene>
<feature type="compositionally biased region" description="Basic and acidic residues" evidence="3">
    <location>
        <begin position="71"/>
        <end position="195"/>
    </location>
</feature>
<dbReference type="Proteomes" id="UP000515135">
    <property type="component" value="Unplaced"/>
</dbReference>
<sequence>MASATVTSGDDRPRVLVTGATGFIASHIVQQLLESGQYTVRGTVRDLTQKNKIAHLKAMVNAPPEPEPEPEPIKDEKIEEKKDEEKKEEEKKEEEKEKKDEPEEKKEEKIEDAAEGEKKDEPAADATTEEKKEESAEAKTEEKTEEAPAEGGEEKKEGDADVKADETKTEGDGKTDDEKAAEKKEEEQKETKAEDTGPTTWEYGDLQLHKADLLDADCWRGLIEGCTYVIHTASPFPLTNPRNEDDVIKPAVEGTTNVLKAVAANGEIKRVILTSSLAAICGNLYIKPAAPEANKVYTEEDWTNTDRAQAYLKSKALAEKAAWDYMKDLKEGEKFELVVLNPGYVMGPVISKNSFTSMEAVVRLLQRSMPAVPKINLNIIDVRDVAKAHIIALTNEQAADNRHILVQGNMWLREVAQILAKEFKPQGYNVPTMSCPKFLLRISSWFDGGLRMVVPYVGKVLTCDNKRMKDVLGIEERPLNETILDMAYSLVDGGFVKKTSKYKGHPKNRPEEPKEEKKADGAVKENGEVATPTPAIDTEAKPDATEEPKADGEAKVNGDVPTQEGDADTKEVAEEEAKEEVTEEKKADGDVKENGEVQGKEEAPAAEDGPKEETAEAKEEKPEEEAAKPESTSQPEAEAAAPSTEASEQPTEEKKEDEGSAAAAAAPEEEKKE</sequence>
<dbReference type="FunFam" id="3.40.50.720:FF:000336">
    <property type="entry name" value="Aldehyde reductase"/>
    <property type="match status" value="1"/>
</dbReference>
<dbReference type="AlphaFoldDB" id="A0A6P5A911"/>
<feature type="compositionally biased region" description="Low complexity" evidence="3">
    <location>
        <begin position="629"/>
        <end position="649"/>
    </location>
</feature>
<feature type="region of interest" description="Disordered" evidence="3">
    <location>
        <begin position="499"/>
        <end position="673"/>
    </location>
</feature>
<dbReference type="RefSeq" id="XP_019639817.1">
    <property type="nucleotide sequence ID" value="XM_019784258.1"/>
</dbReference>